<gene>
    <name evidence="1" type="ORF">BN2614_LOCUS1</name>
</gene>
<name>A0A9X9LYG5_GULGU</name>
<organism evidence="1 2">
    <name type="scientific">Gulo gulo</name>
    <name type="common">Wolverine</name>
    <name type="synonym">Gluton</name>
    <dbReference type="NCBI Taxonomy" id="48420"/>
    <lineage>
        <taxon>Eukaryota</taxon>
        <taxon>Metazoa</taxon>
        <taxon>Chordata</taxon>
        <taxon>Craniata</taxon>
        <taxon>Vertebrata</taxon>
        <taxon>Euteleostomi</taxon>
        <taxon>Mammalia</taxon>
        <taxon>Eutheria</taxon>
        <taxon>Laurasiatheria</taxon>
        <taxon>Carnivora</taxon>
        <taxon>Caniformia</taxon>
        <taxon>Musteloidea</taxon>
        <taxon>Mustelidae</taxon>
        <taxon>Guloninae</taxon>
        <taxon>Gulo</taxon>
    </lineage>
</organism>
<feature type="non-terminal residue" evidence="1">
    <location>
        <position position="77"/>
    </location>
</feature>
<proteinExistence type="predicted"/>
<dbReference type="Proteomes" id="UP000269945">
    <property type="component" value="Unassembled WGS sequence"/>
</dbReference>
<accession>A0A9X9LYG5</accession>
<dbReference type="AlphaFoldDB" id="A0A9X9LYG5"/>
<comment type="caution">
    <text evidence="1">The sequence shown here is derived from an EMBL/GenBank/DDBJ whole genome shotgun (WGS) entry which is preliminary data.</text>
</comment>
<dbReference type="EMBL" id="CYRY02028320">
    <property type="protein sequence ID" value="VCW99348.1"/>
    <property type="molecule type" value="Genomic_DNA"/>
</dbReference>
<sequence>MRAPWRRGPSWRATWLFGWSDSTAPWCWDQALGQVHLWWVLPKAGGSPRRGPRGLTPRATGSLLLQSGTIEGTTSSL</sequence>
<evidence type="ECO:0000313" key="1">
    <source>
        <dbReference type="EMBL" id="VCW99348.1"/>
    </source>
</evidence>
<reference evidence="1 2" key="1">
    <citation type="submission" date="2018-10" db="EMBL/GenBank/DDBJ databases">
        <authorList>
            <person name="Ekblom R."/>
            <person name="Jareborg N."/>
        </authorList>
    </citation>
    <scope>NUCLEOTIDE SEQUENCE [LARGE SCALE GENOMIC DNA]</scope>
    <source>
        <tissue evidence="1">Muscle</tissue>
    </source>
</reference>
<protein>
    <submittedName>
        <fullName evidence="1">Uncharacterized protein</fullName>
    </submittedName>
</protein>
<evidence type="ECO:0000313" key="2">
    <source>
        <dbReference type="Proteomes" id="UP000269945"/>
    </source>
</evidence>
<keyword evidence="2" id="KW-1185">Reference proteome</keyword>